<proteinExistence type="predicted"/>
<dbReference type="InterPro" id="IPR019749">
    <property type="entry name" value="Band_41_domain"/>
</dbReference>
<evidence type="ECO:0000256" key="3">
    <source>
        <dbReference type="ARBA" id="ARBA00022553"/>
    </source>
</evidence>
<dbReference type="FunFam" id="1.20.80.10:FF:000001">
    <property type="entry name" value="Erythrocyte membrane protein band 4.1"/>
    <property type="match status" value="1"/>
</dbReference>
<feature type="compositionally biased region" description="Low complexity" evidence="6">
    <location>
        <begin position="64"/>
        <end position="77"/>
    </location>
</feature>
<dbReference type="FunFam" id="3.10.20.90:FF:000002">
    <property type="entry name" value="Erythrocyte protein band 4.1-like 3"/>
    <property type="match status" value="1"/>
</dbReference>
<dbReference type="InterPro" id="IPR007477">
    <property type="entry name" value="SAB_dom"/>
</dbReference>
<evidence type="ECO:0000256" key="2">
    <source>
        <dbReference type="ARBA" id="ARBA00022490"/>
    </source>
</evidence>
<evidence type="ECO:0000259" key="7">
    <source>
        <dbReference type="PROSITE" id="PS50057"/>
    </source>
</evidence>
<dbReference type="GO" id="GO:0005198">
    <property type="term" value="F:structural molecule activity"/>
    <property type="evidence" value="ECO:0007669"/>
    <property type="project" value="InterPro"/>
</dbReference>
<feature type="compositionally biased region" description="Polar residues" evidence="6">
    <location>
        <begin position="964"/>
        <end position="979"/>
    </location>
</feature>
<dbReference type="InterPro" id="IPR019747">
    <property type="entry name" value="FERM_CS"/>
</dbReference>
<feature type="compositionally biased region" description="Low complexity" evidence="6">
    <location>
        <begin position="513"/>
        <end position="523"/>
    </location>
</feature>
<feature type="region of interest" description="Disordered" evidence="6">
    <location>
        <begin position="856"/>
        <end position="885"/>
    </location>
</feature>
<dbReference type="Gene3D" id="1.20.80.10">
    <property type="match status" value="1"/>
</dbReference>
<comment type="subcellular location">
    <subcellularLocation>
        <location evidence="1">Cytoplasm</location>
        <location evidence="1">Cytoskeleton</location>
    </subcellularLocation>
</comment>
<dbReference type="Pfam" id="PF09379">
    <property type="entry name" value="FERM_N"/>
    <property type="match status" value="1"/>
</dbReference>
<dbReference type="GO" id="GO:0031032">
    <property type="term" value="P:actomyosin structure organization"/>
    <property type="evidence" value="ECO:0007669"/>
    <property type="project" value="TreeGrafter"/>
</dbReference>
<keyword evidence="5" id="KW-0206">Cytoskeleton</keyword>
<dbReference type="Pfam" id="PF04382">
    <property type="entry name" value="SAB"/>
    <property type="match status" value="1"/>
</dbReference>
<dbReference type="PRINTS" id="PR00935">
    <property type="entry name" value="BAND41"/>
</dbReference>
<feature type="non-terminal residue" evidence="8">
    <location>
        <position position="1"/>
    </location>
</feature>
<feature type="compositionally biased region" description="Basic and acidic residues" evidence="6">
    <location>
        <begin position="804"/>
        <end position="825"/>
    </location>
</feature>
<dbReference type="InterPro" id="IPR011993">
    <property type="entry name" value="PH-like_dom_sf"/>
</dbReference>
<feature type="compositionally biased region" description="Acidic residues" evidence="6">
    <location>
        <begin position="785"/>
        <end position="799"/>
    </location>
</feature>
<evidence type="ECO:0000256" key="4">
    <source>
        <dbReference type="ARBA" id="ARBA00023203"/>
    </source>
</evidence>
<comment type="caution">
    <text evidence="8">The sequence shown here is derived from an EMBL/GenBank/DDBJ whole genome shotgun (WGS) entry which is preliminary data.</text>
</comment>
<dbReference type="Pfam" id="PF08736">
    <property type="entry name" value="FA"/>
    <property type="match status" value="1"/>
</dbReference>
<dbReference type="InterPro" id="IPR008379">
    <property type="entry name" value="Band_4.1_C"/>
</dbReference>
<dbReference type="OrthoDB" id="6589456at2759"/>
<dbReference type="Pfam" id="PF09380">
    <property type="entry name" value="FERM_C"/>
    <property type="match status" value="1"/>
</dbReference>
<evidence type="ECO:0000256" key="6">
    <source>
        <dbReference type="SAM" id="MobiDB-lite"/>
    </source>
</evidence>
<dbReference type="SMART" id="SM00295">
    <property type="entry name" value="B41"/>
    <property type="match status" value="1"/>
</dbReference>
<dbReference type="Pfam" id="PF05902">
    <property type="entry name" value="4_1_CTD"/>
    <property type="match status" value="1"/>
</dbReference>
<protein>
    <submittedName>
        <fullName evidence="8">(spotted green pufferfish) hypothetical protein</fullName>
    </submittedName>
</protein>
<dbReference type="Gene3D" id="3.10.20.90">
    <property type="entry name" value="Phosphatidylinositol 3-kinase Catalytic Subunit, Chain A, domain 1"/>
    <property type="match status" value="1"/>
</dbReference>
<dbReference type="GO" id="GO:0003779">
    <property type="term" value="F:actin binding"/>
    <property type="evidence" value="ECO:0007669"/>
    <property type="project" value="UniProtKB-KW"/>
</dbReference>
<gene>
    <name evidence="8" type="ORF">GSTENG00027686001</name>
</gene>
<dbReference type="FunFam" id="2.30.29.30:FF:000001">
    <property type="entry name" value="Erythrocyte membrane protein band 4.1"/>
    <property type="match status" value="1"/>
</dbReference>
<evidence type="ECO:0000256" key="5">
    <source>
        <dbReference type="ARBA" id="ARBA00023212"/>
    </source>
</evidence>
<dbReference type="GO" id="GO:0005886">
    <property type="term" value="C:plasma membrane"/>
    <property type="evidence" value="ECO:0007669"/>
    <property type="project" value="TreeGrafter"/>
</dbReference>
<evidence type="ECO:0000256" key="1">
    <source>
        <dbReference type="ARBA" id="ARBA00004245"/>
    </source>
</evidence>
<name>Q4RWU7_TETNG</name>
<feature type="region of interest" description="Disordered" evidence="6">
    <location>
        <begin position="461"/>
        <end position="553"/>
    </location>
</feature>
<dbReference type="InterPro" id="IPR029071">
    <property type="entry name" value="Ubiquitin-like_domsf"/>
</dbReference>
<dbReference type="EMBL" id="CAAE01014981">
    <property type="protein sequence ID" value="CAG07135.1"/>
    <property type="molecule type" value="Genomic_DNA"/>
</dbReference>
<dbReference type="Gene3D" id="2.30.29.30">
    <property type="entry name" value="Pleckstrin-homology domain (PH domain)/Phosphotyrosine-binding domain (PTB)"/>
    <property type="match status" value="1"/>
</dbReference>
<dbReference type="SUPFAM" id="SSF54236">
    <property type="entry name" value="Ubiquitin-like"/>
    <property type="match status" value="1"/>
</dbReference>
<feature type="compositionally biased region" description="Basic residues" evidence="6">
    <location>
        <begin position="526"/>
        <end position="539"/>
    </location>
</feature>
<feature type="region of interest" description="Disordered" evidence="6">
    <location>
        <begin position="959"/>
        <end position="980"/>
    </location>
</feature>
<dbReference type="PIRSF" id="PIRSF002304">
    <property type="entry name" value="Membrane_skeletal_4_1"/>
    <property type="match status" value="1"/>
</dbReference>
<dbReference type="CDD" id="cd13184">
    <property type="entry name" value="FERM_C_4_1_family"/>
    <property type="match status" value="1"/>
</dbReference>
<dbReference type="InterPro" id="IPR014352">
    <property type="entry name" value="FERM/acyl-CoA-bd_prot_sf"/>
</dbReference>
<dbReference type="PROSITE" id="PS00660">
    <property type="entry name" value="FERM_1"/>
    <property type="match status" value="1"/>
</dbReference>
<reference evidence="8" key="2">
    <citation type="submission" date="2004-02" db="EMBL/GenBank/DDBJ databases">
        <authorList>
            <consortium name="Genoscope"/>
            <consortium name="Whitehead Institute Centre for Genome Research"/>
        </authorList>
    </citation>
    <scope>NUCLEOTIDE SEQUENCE</scope>
</reference>
<organism evidence="8">
    <name type="scientific">Tetraodon nigroviridis</name>
    <name type="common">Spotted green pufferfish</name>
    <name type="synonym">Chelonodon nigroviridis</name>
    <dbReference type="NCBI Taxonomy" id="99883"/>
    <lineage>
        <taxon>Eukaryota</taxon>
        <taxon>Metazoa</taxon>
        <taxon>Chordata</taxon>
        <taxon>Craniata</taxon>
        <taxon>Vertebrata</taxon>
        <taxon>Euteleostomi</taxon>
        <taxon>Actinopterygii</taxon>
        <taxon>Neopterygii</taxon>
        <taxon>Teleostei</taxon>
        <taxon>Neoteleostei</taxon>
        <taxon>Acanthomorphata</taxon>
        <taxon>Eupercaria</taxon>
        <taxon>Tetraodontiformes</taxon>
        <taxon>Tetradontoidea</taxon>
        <taxon>Tetraodontidae</taxon>
        <taxon>Tetraodon</taxon>
    </lineage>
</organism>
<dbReference type="InterPro" id="IPR000798">
    <property type="entry name" value="Ez/rad/moesin-like"/>
</dbReference>
<feature type="region of interest" description="Disordered" evidence="6">
    <location>
        <begin position="749"/>
        <end position="828"/>
    </location>
</feature>
<dbReference type="SMART" id="SM01195">
    <property type="entry name" value="FA"/>
    <property type="match status" value="1"/>
</dbReference>
<dbReference type="InterPro" id="IPR035963">
    <property type="entry name" value="FERM_2"/>
</dbReference>
<dbReference type="InterPro" id="IPR018980">
    <property type="entry name" value="FERM_PH-like_C"/>
</dbReference>
<dbReference type="Pfam" id="PF00373">
    <property type="entry name" value="FERM_M"/>
    <property type="match status" value="1"/>
</dbReference>
<dbReference type="SUPFAM" id="SSF50729">
    <property type="entry name" value="PH domain-like"/>
    <property type="match status" value="1"/>
</dbReference>
<dbReference type="PROSITE" id="PS50057">
    <property type="entry name" value="FERM_3"/>
    <property type="match status" value="1"/>
</dbReference>
<keyword evidence="4" id="KW-0009">Actin-binding</keyword>
<dbReference type="SMART" id="SM01196">
    <property type="entry name" value="FERM_C"/>
    <property type="match status" value="1"/>
</dbReference>
<dbReference type="CDD" id="cd14473">
    <property type="entry name" value="FERM_B-lobe"/>
    <property type="match status" value="1"/>
</dbReference>
<dbReference type="InterPro" id="IPR018979">
    <property type="entry name" value="FERM_N"/>
</dbReference>
<feature type="domain" description="FERM" evidence="7">
    <location>
        <begin position="85"/>
        <end position="366"/>
    </location>
</feature>
<dbReference type="SUPFAM" id="SSF47031">
    <property type="entry name" value="Second domain of FERM"/>
    <property type="match status" value="1"/>
</dbReference>
<feature type="region of interest" description="Disordered" evidence="6">
    <location>
        <begin position="1"/>
        <end position="79"/>
    </location>
</feature>
<dbReference type="InterPro" id="IPR019748">
    <property type="entry name" value="FERM_central"/>
</dbReference>
<dbReference type="KEGG" id="tng:GSTEN00027686G001"/>
<dbReference type="PROSITE" id="PS00661">
    <property type="entry name" value="FERM_2"/>
    <property type="match status" value="1"/>
</dbReference>
<evidence type="ECO:0000313" key="8">
    <source>
        <dbReference type="EMBL" id="CAG07135.1"/>
    </source>
</evidence>
<reference evidence="8" key="1">
    <citation type="journal article" date="2004" name="Nature">
        <title>Genome duplication in the teleost fish Tetraodon nigroviridis reveals the early vertebrate proto-karyotype.</title>
        <authorList>
            <person name="Jaillon O."/>
            <person name="Aury J.-M."/>
            <person name="Brunet F."/>
            <person name="Petit J.-L."/>
            <person name="Stange-Thomann N."/>
            <person name="Mauceli E."/>
            <person name="Bouneau L."/>
            <person name="Fischer C."/>
            <person name="Ozouf-Costaz C."/>
            <person name="Bernot A."/>
            <person name="Nicaud S."/>
            <person name="Jaffe D."/>
            <person name="Fisher S."/>
            <person name="Lutfalla G."/>
            <person name="Dossat C."/>
            <person name="Segurens B."/>
            <person name="Dasilva C."/>
            <person name="Salanoubat M."/>
            <person name="Levy M."/>
            <person name="Boudet N."/>
            <person name="Castellano S."/>
            <person name="Anthouard V."/>
            <person name="Jubin C."/>
            <person name="Castelli V."/>
            <person name="Katinka M."/>
            <person name="Vacherie B."/>
            <person name="Biemont C."/>
            <person name="Skalli Z."/>
            <person name="Cattolico L."/>
            <person name="Poulain J."/>
            <person name="De Berardinis V."/>
            <person name="Cruaud C."/>
            <person name="Duprat S."/>
            <person name="Brottier P."/>
            <person name="Coutanceau J.-P."/>
            <person name="Gouzy J."/>
            <person name="Parra G."/>
            <person name="Lardier G."/>
            <person name="Chapple C."/>
            <person name="McKernan K.J."/>
            <person name="McEwan P."/>
            <person name="Bosak S."/>
            <person name="Kellis M."/>
            <person name="Volff J.-N."/>
            <person name="Guigo R."/>
            <person name="Zody M.C."/>
            <person name="Mesirov J."/>
            <person name="Lindblad-Toh K."/>
            <person name="Birren B."/>
            <person name="Nusbaum C."/>
            <person name="Kahn D."/>
            <person name="Robinson-Rechavi M."/>
            <person name="Laudet V."/>
            <person name="Schachter V."/>
            <person name="Quetier F."/>
            <person name="Saurin W."/>
            <person name="Scarpelli C."/>
            <person name="Wincker P."/>
            <person name="Lander E.S."/>
            <person name="Weissenbach J."/>
            <person name="Roest Crollius H."/>
        </authorList>
    </citation>
    <scope>NUCLEOTIDE SEQUENCE [LARGE SCALE GENOMIC DNA]</scope>
</reference>
<dbReference type="GO" id="GO:0030866">
    <property type="term" value="P:cortical actin cytoskeleton organization"/>
    <property type="evidence" value="ECO:0007669"/>
    <property type="project" value="InterPro"/>
</dbReference>
<keyword evidence="3" id="KW-0597">Phosphoprotein</keyword>
<keyword evidence="2" id="KW-0963">Cytoplasm</keyword>
<dbReference type="PANTHER" id="PTHR23280:SF20">
    <property type="entry name" value="BAND 4.1-LIKE PROTEIN 3"/>
    <property type="match status" value="1"/>
</dbReference>
<dbReference type="GO" id="GO:0005856">
    <property type="term" value="C:cytoskeleton"/>
    <property type="evidence" value="ECO:0007669"/>
    <property type="project" value="UniProtKB-SubCell"/>
</dbReference>
<dbReference type="InterPro" id="IPR000299">
    <property type="entry name" value="FERM_domain"/>
</dbReference>
<dbReference type="PANTHER" id="PTHR23280">
    <property type="entry name" value="4.1 G PROTEIN"/>
    <property type="match status" value="1"/>
</dbReference>
<feature type="compositionally biased region" description="Basic and acidic residues" evidence="6">
    <location>
        <begin position="9"/>
        <end position="27"/>
    </location>
</feature>
<feature type="compositionally biased region" description="Basic and acidic residues" evidence="6">
    <location>
        <begin position="497"/>
        <end position="512"/>
    </location>
</feature>
<dbReference type="PRINTS" id="PR00661">
    <property type="entry name" value="ERMFAMILY"/>
</dbReference>
<dbReference type="AlphaFoldDB" id="Q4RWU7"/>
<sequence>MTTESGTDTEAKQPQESKETEKGEAKAAEAASPQNQPVQLPAAAGHSTPARKQQDPQDEDQVSHRSSSSRLSKSPLKGAKKVKMMQCKVTLLDNTDYTIDVEKGARGQMLFDKVCEHLNLLEKDYFGITYRDVENQKNWLDPSKELKKQIRTGPWNFAFSVKFYPPDPVQLAEDITRYYLCLQLRDDVVSGRLPCSFATHTVLGSYTVQSELGDYDPEEMGSDYLSELRLAPNQTKELEEKVMELHKSYKGMTPAEAEMHFLENAKKLSMYGVDLHHAKDSEGVEIMLGVCASGLLIYRDRLRINRFAWPKILKISYKRNNFYIKIRPGEFEQFESTIGFKLPNHRAAKRLWKVCVEHHTFFRQVVMENELVSLVSPEAPPKKFLSLGSKFRYSGRTQAQTRRASSQIIRPAPFFERSSSKRYNMSRSLDGGMTPIMENHETLMKDSSADGVARVKGNIITTVTPERKAEEENGEQVDSQTDVADNPDPAASTPLKQETKHPPRVYTDDPLRSELSLPSSPVSFTKVRRRRRENAHKRASSVSPSKSSTGRCRRQALAERKAALLDEQALLLMARKQRLEQGRNHGGTLFSFSLHLPDLSSILDEDGYITFPDLSKMRFLPECAQNFLPIKSPSLIPCFLFIFFFLLSTSFSVPYALTLSFPLALCLCYLEPKGASLTASITQGYLDHDSSEEEETDSEQTDFAIDGEMTATEVFKGENIFVRHINLMLEVAEMVRHQTNISELKRSFLETGDGAQGPTEWEKRLSSSPMCSPRFDEAPMIEPLELQDTEDKPDGEEAQVMESKTTEEADERTSDSQEDVSERSVVKVSPGAVTQEVSQAINDKKGRLIILKDAEEKEEVKEPGGAEGVEKESSAPKENGTVKEDAADVLASVTRGIKKPCLKVEIKSNGVQQIIGSDSPKKAMVSWISEEVETVTTKEVKKTGGGEALQQTAEIFTFEEEQSKSSPTQITVSESSASFVVTHDKPEEKPAVAMETEAAVAKPAEPVSLDATDAGTKEMPVIHTETKTITYESAEVDTNGDFDPGVLLSAQTITSETTSTTTTTHITKTVKGGISETRIEKRIVISGDADIDHDQALAQAIKEAKEQHPDMSVTKVVVHKETEITPEEGED</sequence>
<accession>Q4RWU7</accession>
<dbReference type="InterPro" id="IPR014847">
    <property type="entry name" value="FA"/>
</dbReference>